<proteinExistence type="predicted"/>
<protein>
    <submittedName>
        <fullName evidence="1">Uncharacterized protein</fullName>
    </submittedName>
</protein>
<evidence type="ECO:0000313" key="2">
    <source>
        <dbReference type="Proteomes" id="UP000192360"/>
    </source>
</evidence>
<dbReference type="Proteomes" id="UP000192360">
    <property type="component" value="Unassembled WGS sequence"/>
</dbReference>
<dbReference type="EMBL" id="FWXO01000009">
    <property type="protein sequence ID" value="SMC88619.1"/>
    <property type="molecule type" value="Genomic_DNA"/>
</dbReference>
<dbReference type="AlphaFoldDB" id="A0A1W2CTQ1"/>
<organism evidence="1 2">
    <name type="scientific">Cellulophaga tyrosinoxydans</name>
    <dbReference type="NCBI Taxonomy" id="504486"/>
    <lineage>
        <taxon>Bacteria</taxon>
        <taxon>Pseudomonadati</taxon>
        <taxon>Bacteroidota</taxon>
        <taxon>Flavobacteriia</taxon>
        <taxon>Flavobacteriales</taxon>
        <taxon>Flavobacteriaceae</taxon>
        <taxon>Cellulophaga</taxon>
    </lineage>
</organism>
<evidence type="ECO:0000313" key="1">
    <source>
        <dbReference type="EMBL" id="SMC88619.1"/>
    </source>
</evidence>
<keyword evidence="2" id="KW-1185">Reference proteome</keyword>
<name>A0A1W2CTQ1_9FLAO</name>
<gene>
    <name evidence="1" type="ORF">SAMN05660703_3216</name>
</gene>
<sequence>MNYFLIIFLVFSSYFMFGQKQGYSIDIQANTGVTSKGFGIKIEKGISQAKVFLTRRDSVGVWDKKDKRKFNRLEKNILKGRVTVDYASLVIDSLNLKYNYNSKDSFSIDLSNPLIQLTDSIFVTSKNILENYNPHRIVMDGTSVRIQLSDNDSFRRISVRSPSPDSHTLIYKLITNVLIYYRQQGPQILKTKNETSGY</sequence>
<accession>A0A1W2CTQ1</accession>
<reference evidence="1 2" key="1">
    <citation type="submission" date="2017-04" db="EMBL/GenBank/DDBJ databases">
        <authorList>
            <person name="Afonso C.L."/>
            <person name="Miller P.J."/>
            <person name="Scott M.A."/>
            <person name="Spackman E."/>
            <person name="Goraichik I."/>
            <person name="Dimitrov K.M."/>
            <person name="Suarez D.L."/>
            <person name="Swayne D.E."/>
        </authorList>
    </citation>
    <scope>NUCLEOTIDE SEQUENCE [LARGE SCALE GENOMIC DNA]</scope>
    <source>
        <strain evidence="1 2">DSM 21164</strain>
    </source>
</reference>